<dbReference type="EMBL" id="JAULSU010000004">
    <property type="protein sequence ID" value="KAK0619681.1"/>
    <property type="molecule type" value="Genomic_DNA"/>
</dbReference>
<evidence type="ECO:0000313" key="2">
    <source>
        <dbReference type="Proteomes" id="UP001175000"/>
    </source>
</evidence>
<proteinExistence type="predicted"/>
<dbReference type="Proteomes" id="UP001175000">
    <property type="component" value="Unassembled WGS sequence"/>
</dbReference>
<accession>A0AA39WQI9</accession>
<organism evidence="1 2">
    <name type="scientific">Immersiella caudata</name>
    <dbReference type="NCBI Taxonomy" id="314043"/>
    <lineage>
        <taxon>Eukaryota</taxon>
        <taxon>Fungi</taxon>
        <taxon>Dikarya</taxon>
        <taxon>Ascomycota</taxon>
        <taxon>Pezizomycotina</taxon>
        <taxon>Sordariomycetes</taxon>
        <taxon>Sordariomycetidae</taxon>
        <taxon>Sordariales</taxon>
        <taxon>Lasiosphaeriaceae</taxon>
        <taxon>Immersiella</taxon>
    </lineage>
</organism>
<dbReference type="AlphaFoldDB" id="A0AA39WQI9"/>
<gene>
    <name evidence="1" type="ORF">B0T14DRAFT_496363</name>
</gene>
<name>A0AA39WQI9_9PEZI</name>
<comment type="caution">
    <text evidence="1">The sequence shown here is derived from an EMBL/GenBank/DDBJ whole genome shotgun (WGS) entry which is preliminary data.</text>
</comment>
<evidence type="ECO:0000313" key="1">
    <source>
        <dbReference type="EMBL" id="KAK0619681.1"/>
    </source>
</evidence>
<sequence length="132" mass="14571">MEESCTRPGDGDLYGIGIRVDFYLQWFAGFLLRIFSCSWSTISGVRVANNKLGSAVMLAVVINTAKGTALSVDYLIVYYFTVALFYNESYNLLEKTVIPLGQNSAEIVYRLNLDAPLVAQDTLYVSSTLFGA</sequence>
<keyword evidence="2" id="KW-1185">Reference proteome</keyword>
<reference evidence="1" key="1">
    <citation type="submission" date="2023-06" db="EMBL/GenBank/DDBJ databases">
        <title>Genome-scale phylogeny and comparative genomics of the fungal order Sordariales.</title>
        <authorList>
            <consortium name="Lawrence Berkeley National Laboratory"/>
            <person name="Hensen N."/>
            <person name="Bonometti L."/>
            <person name="Westerberg I."/>
            <person name="Brannstrom I.O."/>
            <person name="Guillou S."/>
            <person name="Cros-Aarteil S."/>
            <person name="Calhoun S."/>
            <person name="Haridas S."/>
            <person name="Kuo A."/>
            <person name="Mondo S."/>
            <person name="Pangilinan J."/>
            <person name="Riley R."/>
            <person name="Labutti K."/>
            <person name="Andreopoulos B."/>
            <person name="Lipzen A."/>
            <person name="Chen C."/>
            <person name="Yanf M."/>
            <person name="Daum C."/>
            <person name="Ng V."/>
            <person name="Clum A."/>
            <person name="Steindorff A."/>
            <person name="Ohm R."/>
            <person name="Martin F."/>
            <person name="Silar P."/>
            <person name="Natvig D."/>
            <person name="Lalanne C."/>
            <person name="Gautier V."/>
            <person name="Ament-Velasquez S.L."/>
            <person name="Kruys A."/>
            <person name="Hutchinson M.I."/>
            <person name="Powell A.J."/>
            <person name="Barry K."/>
            <person name="Miller A.N."/>
            <person name="Grigoriev I.V."/>
            <person name="Debuchy R."/>
            <person name="Gladieux P."/>
            <person name="Thoren M.H."/>
            <person name="Johannesson H."/>
        </authorList>
    </citation>
    <scope>NUCLEOTIDE SEQUENCE</scope>
    <source>
        <strain evidence="1">CBS 606.72</strain>
    </source>
</reference>
<protein>
    <submittedName>
        <fullName evidence="1">Uncharacterized protein</fullName>
    </submittedName>
</protein>